<evidence type="ECO:0000256" key="8">
    <source>
        <dbReference type="PROSITE-ProRule" id="PRU00452"/>
    </source>
</evidence>
<feature type="domain" description="SP-RING-type" evidence="10">
    <location>
        <begin position="287"/>
        <end position="372"/>
    </location>
</feature>
<keyword evidence="12" id="KW-0436">Ligase</keyword>
<dbReference type="OrthoDB" id="28127at2759"/>
<dbReference type="UniPathway" id="UPA00886"/>
<sequence length="514" mass="57554">MPGVSEAEIQTVTGLIKSLLNAQLKSILRHEHLAVSGVKNVLQFRILNHLHRMSQSPVEFDRIRRYIYYVAQHPMPTAPTPSPSSFTQPPHSAPQPLPAHRPPYSTTMTPSHGVAIGRLSFKESPFFTILETLTPVVECKIRESTRETVELKVNFSEMMASRLQSEPDLRVMVYCAGDNGLNHYSRSDIAFPHQVELKVNLDDVKINLRGLKNKPGTTRPADITNFIRKKPGYTNYVSMTYALTQKKFFVVVNLVKKHSVDELVERLKRRTIITAEQVIREMKNKAADTDIVATSSVMSLKCPLSTLRITVPCRTVLCTHNQCFDATSFLQLQEQAPTWTCPVCNKSTSFEGLQIDQYVDNILKATSSDTDQVTIEPNGNWSNPEDKTIETQGPTPADDGDDDLVEIRDSRVLTLKQEPTPYSLPFQSSVTPTRSSREPSSVSSAPRPSTNKRPASQVIDLTGSDDEEPPRPSKRPAYNHNPSLNGFRRQSYDYRAGGNYGNTQSPLSNSYSSY</sequence>
<protein>
    <submittedName>
        <fullName evidence="12">E3 SUMO-protein ligase pli1</fullName>
    </submittedName>
</protein>
<dbReference type="Pfam" id="PF14324">
    <property type="entry name" value="PINIT"/>
    <property type="match status" value="1"/>
</dbReference>
<evidence type="ECO:0000256" key="5">
    <source>
        <dbReference type="ARBA" id="ARBA00022771"/>
    </source>
</evidence>
<name>A0A0J6F3Q8_COCPO</name>
<gene>
    <name evidence="12" type="ORF">CPAG_00268</name>
</gene>
<comment type="pathway">
    <text evidence="1">Protein modification; protein sumoylation.</text>
</comment>
<evidence type="ECO:0000259" key="10">
    <source>
        <dbReference type="PROSITE" id="PS51044"/>
    </source>
</evidence>
<dbReference type="VEuPathDB" id="FungiDB:CPAG_00268"/>
<accession>A0A0J6F3Q8</accession>
<dbReference type="PANTHER" id="PTHR10782">
    <property type="entry name" value="ZINC FINGER MIZ DOMAIN-CONTAINING PROTEIN"/>
    <property type="match status" value="1"/>
</dbReference>
<dbReference type="GO" id="GO:0016925">
    <property type="term" value="P:protein sumoylation"/>
    <property type="evidence" value="ECO:0007669"/>
    <property type="project" value="UniProtKB-UniPathway"/>
</dbReference>
<keyword evidence="3" id="KW-0808">Transferase</keyword>
<dbReference type="InterPro" id="IPR038654">
    <property type="entry name" value="PINIT_sf"/>
</dbReference>
<dbReference type="Gene3D" id="2.60.120.780">
    <property type="entry name" value="PINIT domain"/>
    <property type="match status" value="1"/>
</dbReference>
<keyword evidence="5 8" id="KW-0863">Zinc-finger</keyword>
<dbReference type="PANTHER" id="PTHR10782:SF100">
    <property type="entry name" value="LIGASE SIZA, PUTATIVE (AFU_ORTHOLOGUE AFUA_6G05240)-RELATED"/>
    <property type="match status" value="1"/>
</dbReference>
<dbReference type="InterPro" id="IPR031141">
    <property type="entry name" value="SIZ1/2_SP-RING"/>
</dbReference>
<organism evidence="12">
    <name type="scientific">Coccidioides posadasii RMSCC 3488</name>
    <dbReference type="NCBI Taxonomy" id="454284"/>
    <lineage>
        <taxon>Eukaryota</taxon>
        <taxon>Fungi</taxon>
        <taxon>Dikarya</taxon>
        <taxon>Ascomycota</taxon>
        <taxon>Pezizomycotina</taxon>
        <taxon>Eurotiomycetes</taxon>
        <taxon>Eurotiomycetidae</taxon>
        <taxon>Onygenales</taxon>
        <taxon>Onygenaceae</taxon>
        <taxon>Coccidioides</taxon>
    </lineage>
</organism>
<dbReference type="GO" id="GO:0061665">
    <property type="term" value="F:SUMO ligase activity"/>
    <property type="evidence" value="ECO:0007669"/>
    <property type="project" value="TreeGrafter"/>
</dbReference>
<dbReference type="InterPro" id="IPR004181">
    <property type="entry name" value="Znf_MIZ"/>
</dbReference>
<dbReference type="AlphaFoldDB" id="A0A0J6F3Q8"/>
<feature type="region of interest" description="Disordered" evidence="9">
    <location>
        <begin position="369"/>
        <end position="514"/>
    </location>
</feature>
<comment type="similarity">
    <text evidence="2">Belongs to the PIAS family.</text>
</comment>
<evidence type="ECO:0000259" key="11">
    <source>
        <dbReference type="PROSITE" id="PS51466"/>
    </source>
</evidence>
<dbReference type="InterPro" id="IPR003034">
    <property type="entry name" value="SAP_dom"/>
</dbReference>
<dbReference type="Gene3D" id="3.30.40.10">
    <property type="entry name" value="Zinc/RING finger domain, C3HC4 (zinc finger)"/>
    <property type="match status" value="1"/>
</dbReference>
<evidence type="ECO:0000256" key="9">
    <source>
        <dbReference type="SAM" id="MobiDB-lite"/>
    </source>
</evidence>
<feature type="domain" description="PINIT" evidence="11">
    <location>
        <begin position="106"/>
        <end position="258"/>
    </location>
</feature>
<evidence type="ECO:0000256" key="2">
    <source>
        <dbReference type="ARBA" id="ARBA00005383"/>
    </source>
</evidence>
<feature type="compositionally biased region" description="Polar residues" evidence="9">
    <location>
        <begin position="369"/>
        <end position="383"/>
    </location>
</feature>
<reference evidence="12" key="1">
    <citation type="submission" date="2007-06" db="EMBL/GenBank/DDBJ databases">
        <title>The Genome Sequence of Coccidioides posadasii RMSCC_3488.</title>
        <authorList>
            <consortium name="Coccidioides Genome Resources Consortium"/>
            <consortium name="The Broad Institute Genome Sequencing Platform"/>
            <person name="Henn M.R."/>
            <person name="Sykes S."/>
            <person name="Young S."/>
            <person name="Jaffe D."/>
            <person name="Berlin A."/>
            <person name="Alvarez P."/>
            <person name="Butler J."/>
            <person name="Gnerre S."/>
            <person name="Grabherr M."/>
            <person name="Mauceli E."/>
            <person name="Brockman W."/>
            <person name="Kodira C."/>
            <person name="Alvarado L."/>
            <person name="Zeng Q."/>
            <person name="Crawford M."/>
            <person name="Antoine C."/>
            <person name="Devon K."/>
            <person name="Galgiani J."/>
            <person name="Orsborn K."/>
            <person name="Lewis M.L."/>
            <person name="Nusbaum C."/>
            <person name="Galagan J."/>
            <person name="Birren B."/>
        </authorList>
    </citation>
    <scope>NUCLEOTIDE SEQUENCE [LARGE SCALE GENOMIC DNA]</scope>
    <source>
        <strain evidence="12">RMSCC 3488</strain>
    </source>
</reference>
<evidence type="ECO:0000313" key="12">
    <source>
        <dbReference type="EMBL" id="KMM63915.1"/>
    </source>
</evidence>
<dbReference type="GO" id="GO:0008270">
    <property type="term" value="F:zinc ion binding"/>
    <property type="evidence" value="ECO:0007669"/>
    <property type="project" value="UniProtKB-KW"/>
</dbReference>
<dbReference type="Pfam" id="PF02891">
    <property type="entry name" value="zf-MIZ"/>
    <property type="match status" value="1"/>
</dbReference>
<evidence type="ECO:0000256" key="7">
    <source>
        <dbReference type="ARBA" id="ARBA00022833"/>
    </source>
</evidence>
<evidence type="ECO:0000256" key="3">
    <source>
        <dbReference type="ARBA" id="ARBA00022679"/>
    </source>
</evidence>
<keyword evidence="4" id="KW-0479">Metal-binding</keyword>
<keyword evidence="6" id="KW-0833">Ubl conjugation pathway</keyword>
<dbReference type="GO" id="GO:0000785">
    <property type="term" value="C:chromatin"/>
    <property type="evidence" value="ECO:0007669"/>
    <property type="project" value="TreeGrafter"/>
</dbReference>
<dbReference type="SMART" id="SM00513">
    <property type="entry name" value="SAP"/>
    <property type="match status" value="1"/>
</dbReference>
<feature type="compositionally biased region" description="Polar residues" evidence="9">
    <location>
        <begin position="501"/>
        <end position="514"/>
    </location>
</feature>
<dbReference type="InterPro" id="IPR013083">
    <property type="entry name" value="Znf_RING/FYVE/PHD"/>
</dbReference>
<evidence type="ECO:0000256" key="6">
    <source>
        <dbReference type="ARBA" id="ARBA00022786"/>
    </source>
</evidence>
<dbReference type="CDD" id="cd16792">
    <property type="entry name" value="SP-RING_Siz-like"/>
    <property type="match status" value="1"/>
</dbReference>
<feature type="compositionally biased region" description="Low complexity" evidence="9">
    <location>
        <begin position="428"/>
        <end position="449"/>
    </location>
</feature>
<dbReference type="InterPro" id="IPR023321">
    <property type="entry name" value="PINIT"/>
</dbReference>
<dbReference type="PROSITE" id="PS51044">
    <property type="entry name" value="ZF_SP_RING"/>
    <property type="match status" value="1"/>
</dbReference>
<feature type="region of interest" description="Disordered" evidence="9">
    <location>
        <begin position="78"/>
        <end position="97"/>
    </location>
</feature>
<dbReference type="PROSITE" id="PS51466">
    <property type="entry name" value="PINIT"/>
    <property type="match status" value="1"/>
</dbReference>
<evidence type="ECO:0000256" key="4">
    <source>
        <dbReference type="ARBA" id="ARBA00022723"/>
    </source>
</evidence>
<dbReference type="Proteomes" id="UP000054567">
    <property type="component" value="Unassembled WGS sequence"/>
</dbReference>
<evidence type="ECO:0000256" key="1">
    <source>
        <dbReference type="ARBA" id="ARBA00004718"/>
    </source>
</evidence>
<keyword evidence="7" id="KW-0862">Zinc</keyword>
<dbReference type="EMBL" id="DS268109">
    <property type="protein sequence ID" value="KMM63915.1"/>
    <property type="molecule type" value="Genomic_DNA"/>
</dbReference>
<proteinExistence type="inferred from homology"/>
<dbReference type="GO" id="GO:0016874">
    <property type="term" value="F:ligase activity"/>
    <property type="evidence" value="ECO:0007669"/>
    <property type="project" value="UniProtKB-KW"/>
</dbReference>